<dbReference type="Pfam" id="PF02244">
    <property type="entry name" value="Propep_M14"/>
    <property type="match status" value="1"/>
</dbReference>
<dbReference type="InterPro" id="IPR003146">
    <property type="entry name" value="M14A_act_pep"/>
</dbReference>
<dbReference type="InterPro" id="IPR000834">
    <property type="entry name" value="Peptidase_M14"/>
</dbReference>
<evidence type="ECO:0000256" key="16">
    <source>
        <dbReference type="PROSITE-ProRule" id="PRU01379"/>
    </source>
</evidence>
<evidence type="ECO:0000256" key="4">
    <source>
        <dbReference type="ARBA" id="ARBA00005988"/>
    </source>
</evidence>
<evidence type="ECO:0000256" key="1">
    <source>
        <dbReference type="ARBA" id="ARBA00001947"/>
    </source>
</evidence>
<comment type="cofactor">
    <cofactor evidence="1">
        <name>Zn(2+)</name>
        <dbReference type="ChEBI" id="CHEBI:29105"/>
    </cofactor>
</comment>
<evidence type="ECO:0000256" key="17">
    <source>
        <dbReference type="SAM" id="SignalP"/>
    </source>
</evidence>
<keyword evidence="12" id="KW-0843">Virulence</keyword>
<evidence type="ECO:0000256" key="3">
    <source>
        <dbReference type="ARBA" id="ARBA00004613"/>
    </source>
</evidence>
<dbReference type="PROSITE" id="PS00132">
    <property type="entry name" value="CARBOXYPEPT_ZN_1"/>
    <property type="match status" value="1"/>
</dbReference>
<keyword evidence="14" id="KW-0865">Zymogen</keyword>
<keyword evidence="7" id="KW-0645">Protease</keyword>
<proteinExistence type="inferred from homology"/>
<evidence type="ECO:0000313" key="19">
    <source>
        <dbReference type="EMBL" id="KAK0622316.1"/>
    </source>
</evidence>
<dbReference type="PRINTS" id="PR00765">
    <property type="entry name" value="CRBOXYPTASEA"/>
</dbReference>
<evidence type="ECO:0000256" key="6">
    <source>
        <dbReference type="ARBA" id="ARBA00022645"/>
    </source>
</evidence>
<feature type="domain" description="Peptidase M14" evidence="18">
    <location>
        <begin position="125"/>
        <end position="424"/>
    </location>
</feature>
<dbReference type="PANTHER" id="PTHR11705:SF143">
    <property type="entry name" value="SLL0236 PROTEIN"/>
    <property type="match status" value="1"/>
</dbReference>
<protein>
    <submittedName>
        <fullName evidence="19">Zinc carboxypeptidase</fullName>
    </submittedName>
</protein>
<dbReference type="SUPFAM" id="SSF53187">
    <property type="entry name" value="Zn-dependent exopeptidases"/>
    <property type="match status" value="1"/>
</dbReference>
<keyword evidence="9 17" id="KW-0732">Signal</keyword>
<dbReference type="Proteomes" id="UP001175000">
    <property type="component" value="Unassembled WGS sequence"/>
</dbReference>
<name>A0AA39WVI3_9PEZI</name>
<evidence type="ECO:0000256" key="7">
    <source>
        <dbReference type="ARBA" id="ARBA00022670"/>
    </source>
</evidence>
<comment type="caution">
    <text evidence="19">The sequence shown here is derived from an EMBL/GenBank/DDBJ whole genome shotgun (WGS) entry which is preliminary data.</text>
</comment>
<comment type="subcellular location">
    <subcellularLocation>
        <location evidence="3">Secreted</location>
    </subcellularLocation>
</comment>
<dbReference type="GO" id="GO:0004181">
    <property type="term" value="F:metallocarboxypeptidase activity"/>
    <property type="evidence" value="ECO:0007669"/>
    <property type="project" value="InterPro"/>
</dbReference>
<comment type="function">
    <text evidence="2">Extracellular metalloprotease that contributes to pathogenicity.</text>
</comment>
<evidence type="ECO:0000259" key="18">
    <source>
        <dbReference type="PROSITE" id="PS52035"/>
    </source>
</evidence>
<dbReference type="Gene3D" id="3.30.70.340">
    <property type="entry name" value="Metallocarboxypeptidase-like"/>
    <property type="match status" value="1"/>
</dbReference>
<dbReference type="GO" id="GO:0005576">
    <property type="term" value="C:extracellular region"/>
    <property type="evidence" value="ECO:0007669"/>
    <property type="project" value="UniProtKB-SubCell"/>
</dbReference>
<evidence type="ECO:0000256" key="8">
    <source>
        <dbReference type="ARBA" id="ARBA00022723"/>
    </source>
</evidence>
<evidence type="ECO:0000256" key="5">
    <source>
        <dbReference type="ARBA" id="ARBA00022525"/>
    </source>
</evidence>
<dbReference type="Gene3D" id="3.40.630.10">
    <property type="entry name" value="Zn peptidases"/>
    <property type="match status" value="1"/>
</dbReference>
<keyword evidence="10" id="KW-0378">Hydrolase</keyword>
<dbReference type="CDD" id="cd03860">
    <property type="entry name" value="M14_CP_A-B_like"/>
    <property type="match status" value="1"/>
</dbReference>
<evidence type="ECO:0000256" key="14">
    <source>
        <dbReference type="ARBA" id="ARBA00023145"/>
    </source>
</evidence>
<dbReference type="SMART" id="SM00631">
    <property type="entry name" value="Zn_pept"/>
    <property type="match status" value="1"/>
</dbReference>
<keyword evidence="11" id="KW-0862">Zinc</keyword>
<dbReference type="GO" id="GO:0008270">
    <property type="term" value="F:zinc ion binding"/>
    <property type="evidence" value="ECO:0007669"/>
    <property type="project" value="InterPro"/>
</dbReference>
<dbReference type="PROSITE" id="PS52035">
    <property type="entry name" value="PEPTIDASE_M14"/>
    <property type="match status" value="1"/>
</dbReference>
<feature type="chain" id="PRO_5041316740" evidence="17">
    <location>
        <begin position="20"/>
        <end position="425"/>
    </location>
</feature>
<evidence type="ECO:0000256" key="15">
    <source>
        <dbReference type="ARBA" id="ARBA00023157"/>
    </source>
</evidence>
<dbReference type="FunFam" id="3.40.630.10:FF:000165">
    <property type="entry name" value="Glucan 1,4-alpha-glucosidase, putative"/>
    <property type="match status" value="1"/>
</dbReference>
<gene>
    <name evidence="19" type="ORF">B0T14DRAFT_493998</name>
</gene>
<comment type="similarity">
    <text evidence="4 16">Belongs to the peptidase M14 family.</text>
</comment>
<dbReference type="InterPro" id="IPR036990">
    <property type="entry name" value="M14A-like_propep"/>
</dbReference>
<keyword evidence="15" id="KW-1015">Disulfide bond</keyword>
<evidence type="ECO:0000256" key="10">
    <source>
        <dbReference type="ARBA" id="ARBA00022801"/>
    </source>
</evidence>
<dbReference type="PANTHER" id="PTHR11705">
    <property type="entry name" value="PROTEASE FAMILY M14 CARBOXYPEPTIDASE A,B"/>
    <property type="match status" value="1"/>
</dbReference>
<accession>A0AA39WVI3</accession>
<keyword evidence="13" id="KW-0482">Metalloprotease</keyword>
<dbReference type="InterPro" id="IPR057246">
    <property type="entry name" value="CARBOXYPEPT_ZN_1"/>
</dbReference>
<evidence type="ECO:0000256" key="13">
    <source>
        <dbReference type="ARBA" id="ARBA00023049"/>
    </source>
</evidence>
<keyword evidence="20" id="KW-1185">Reference proteome</keyword>
<dbReference type="SUPFAM" id="SSF54897">
    <property type="entry name" value="Protease propeptides/inhibitors"/>
    <property type="match status" value="1"/>
</dbReference>
<dbReference type="AlphaFoldDB" id="A0AA39WVI3"/>
<evidence type="ECO:0000256" key="9">
    <source>
        <dbReference type="ARBA" id="ARBA00022729"/>
    </source>
</evidence>
<feature type="active site" description="Proton donor/acceptor" evidence="16">
    <location>
        <position position="390"/>
    </location>
</feature>
<evidence type="ECO:0000313" key="20">
    <source>
        <dbReference type="Proteomes" id="UP001175000"/>
    </source>
</evidence>
<dbReference type="EMBL" id="JAULSU010000003">
    <property type="protein sequence ID" value="KAK0622316.1"/>
    <property type="molecule type" value="Genomic_DNA"/>
</dbReference>
<organism evidence="19 20">
    <name type="scientific">Immersiella caudata</name>
    <dbReference type="NCBI Taxonomy" id="314043"/>
    <lineage>
        <taxon>Eukaryota</taxon>
        <taxon>Fungi</taxon>
        <taxon>Dikarya</taxon>
        <taxon>Ascomycota</taxon>
        <taxon>Pezizomycotina</taxon>
        <taxon>Sordariomycetes</taxon>
        <taxon>Sordariomycetidae</taxon>
        <taxon>Sordariales</taxon>
        <taxon>Lasiosphaeriaceae</taxon>
        <taxon>Immersiella</taxon>
    </lineage>
</organism>
<dbReference type="Pfam" id="PF00246">
    <property type="entry name" value="Peptidase_M14"/>
    <property type="match status" value="1"/>
</dbReference>
<evidence type="ECO:0000256" key="12">
    <source>
        <dbReference type="ARBA" id="ARBA00023026"/>
    </source>
</evidence>
<keyword evidence="8" id="KW-0479">Metal-binding</keyword>
<sequence length="425" mass="46322">MKLTRSVSALLGFLTLASGASVQTRDLEYVSYDGYKVFRLSFGDNVAKVSSIIERLGLSTWKGAPVAGRPSDIVVPPSQVANFLAEIRGMTYITMHEDLGKSIEDEAPISAYRAGSAPDISWFNSYHSYAEHLQWLSDLQAAYPTQSQLISSGTSLQGRNITGIHFWGSSGKGKPAVVFHGTVHAREWIGTMVVEYFAFNMLTNSGTTEMASFLDKYDFIFIPVANPDGFVFTQTNNRLWRKNRQTASGSTCIGYDINRNWAYKWDVTGGASTNPCAEDFKGRSALDAPETAALAAYLGNVKATQGVKLYMDWHAYSQLFMTPYGYSCTDVPAKNTELLSLASGAAAAIRAVFGTTFTSGSICNTIYKATGSSVDYVNEVVQADYVFTAELRDKGANGFVLPANQIIPSGQEAFAGVRYLLLNMK</sequence>
<keyword evidence="5" id="KW-0964">Secreted</keyword>
<keyword evidence="6 19" id="KW-0121">Carboxypeptidase</keyword>
<feature type="signal peptide" evidence="17">
    <location>
        <begin position="1"/>
        <end position="19"/>
    </location>
</feature>
<reference evidence="19" key="1">
    <citation type="submission" date="2023-06" db="EMBL/GenBank/DDBJ databases">
        <title>Genome-scale phylogeny and comparative genomics of the fungal order Sordariales.</title>
        <authorList>
            <consortium name="Lawrence Berkeley National Laboratory"/>
            <person name="Hensen N."/>
            <person name="Bonometti L."/>
            <person name="Westerberg I."/>
            <person name="Brannstrom I.O."/>
            <person name="Guillou S."/>
            <person name="Cros-Aarteil S."/>
            <person name="Calhoun S."/>
            <person name="Haridas S."/>
            <person name="Kuo A."/>
            <person name="Mondo S."/>
            <person name="Pangilinan J."/>
            <person name="Riley R."/>
            <person name="Labutti K."/>
            <person name="Andreopoulos B."/>
            <person name="Lipzen A."/>
            <person name="Chen C."/>
            <person name="Yanf M."/>
            <person name="Daum C."/>
            <person name="Ng V."/>
            <person name="Clum A."/>
            <person name="Steindorff A."/>
            <person name="Ohm R."/>
            <person name="Martin F."/>
            <person name="Silar P."/>
            <person name="Natvig D."/>
            <person name="Lalanne C."/>
            <person name="Gautier V."/>
            <person name="Ament-Velasquez S.L."/>
            <person name="Kruys A."/>
            <person name="Hutchinson M.I."/>
            <person name="Powell A.J."/>
            <person name="Barry K."/>
            <person name="Miller A.N."/>
            <person name="Grigoriev I.V."/>
            <person name="Debuchy R."/>
            <person name="Gladieux P."/>
            <person name="Thoren M.H."/>
            <person name="Johannesson H."/>
        </authorList>
    </citation>
    <scope>NUCLEOTIDE SEQUENCE</scope>
    <source>
        <strain evidence="19">CBS 606.72</strain>
    </source>
</reference>
<evidence type="ECO:0000256" key="2">
    <source>
        <dbReference type="ARBA" id="ARBA00003091"/>
    </source>
</evidence>
<evidence type="ECO:0000256" key="11">
    <source>
        <dbReference type="ARBA" id="ARBA00022833"/>
    </source>
</evidence>
<dbReference type="GO" id="GO:0006508">
    <property type="term" value="P:proteolysis"/>
    <property type="evidence" value="ECO:0007669"/>
    <property type="project" value="UniProtKB-KW"/>
</dbReference>